<evidence type="ECO:0008006" key="2">
    <source>
        <dbReference type="Google" id="ProtNLM"/>
    </source>
</evidence>
<reference evidence="1" key="1">
    <citation type="journal article" date="2019" name="Sci. Rep.">
        <title>Draft genome of Tanacetum cinerariifolium, the natural source of mosquito coil.</title>
        <authorList>
            <person name="Yamashiro T."/>
            <person name="Shiraishi A."/>
            <person name="Satake H."/>
            <person name="Nakayama K."/>
        </authorList>
    </citation>
    <scope>NUCLEOTIDE SEQUENCE</scope>
</reference>
<evidence type="ECO:0000313" key="1">
    <source>
        <dbReference type="EMBL" id="GEU80443.1"/>
    </source>
</evidence>
<protein>
    <recommendedName>
        <fullName evidence="2">Reverse transcriptase domain-containing protein</fullName>
    </recommendedName>
</protein>
<sequence length="322" mass="36322">MAELLLKAKFPQALKTLCEKINKYPLIFYDDDDDEESSIPLRDIISKLPLLVAIVTEFLIMDSLIIEGEHLDAISKTKSDKVIKSSVENRVPILSESKDLTDYKSKCDMPICDDSSSKNGGLDDIVSILSGKEIDHLDAIPDSVQSLLNQLNSEIPDAIIESFSPSPIPVEDCDSLMKEIDIFLALDGSIPPGIENDDYDSKRDVLFLKNYLTIILFPFLKVVDDISNNSTRELYVHVPNVLPTLPTLYPVFDTLLPFSFKNEDKVFNPRILASKEKKSPHLLSHRGFKAFKHISDFFESPMMIYGANIPILEVLFLHFYPP</sequence>
<comment type="caution">
    <text evidence="1">The sequence shown here is derived from an EMBL/GenBank/DDBJ whole genome shotgun (WGS) entry which is preliminary data.</text>
</comment>
<organism evidence="1">
    <name type="scientific">Tanacetum cinerariifolium</name>
    <name type="common">Dalmatian daisy</name>
    <name type="synonym">Chrysanthemum cinerariifolium</name>
    <dbReference type="NCBI Taxonomy" id="118510"/>
    <lineage>
        <taxon>Eukaryota</taxon>
        <taxon>Viridiplantae</taxon>
        <taxon>Streptophyta</taxon>
        <taxon>Embryophyta</taxon>
        <taxon>Tracheophyta</taxon>
        <taxon>Spermatophyta</taxon>
        <taxon>Magnoliopsida</taxon>
        <taxon>eudicotyledons</taxon>
        <taxon>Gunneridae</taxon>
        <taxon>Pentapetalae</taxon>
        <taxon>asterids</taxon>
        <taxon>campanulids</taxon>
        <taxon>Asterales</taxon>
        <taxon>Asteraceae</taxon>
        <taxon>Asteroideae</taxon>
        <taxon>Anthemideae</taxon>
        <taxon>Anthemidinae</taxon>
        <taxon>Tanacetum</taxon>
    </lineage>
</organism>
<dbReference type="AlphaFoldDB" id="A0A6L2N2X2"/>
<dbReference type="EMBL" id="BKCJ010008079">
    <property type="protein sequence ID" value="GEU80443.1"/>
    <property type="molecule type" value="Genomic_DNA"/>
</dbReference>
<proteinExistence type="predicted"/>
<name>A0A6L2N2X2_TANCI</name>
<gene>
    <name evidence="1" type="ORF">Tci_052421</name>
</gene>
<accession>A0A6L2N2X2</accession>